<name>A0ABX6N1Z5_9BURK</name>
<gene>
    <name evidence="2" type="ORF">HKT17_01140</name>
</gene>
<keyword evidence="3" id="KW-1185">Reference proteome</keyword>
<dbReference type="Pfam" id="PF12973">
    <property type="entry name" value="Cupin_7"/>
    <property type="match status" value="2"/>
</dbReference>
<proteinExistence type="predicted"/>
<evidence type="ECO:0000313" key="2">
    <source>
        <dbReference type="EMBL" id="QJR28409.1"/>
    </source>
</evidence>
<feature type="domain" description="ChrR-like cupin" evidence="1">
    <location>
        <begin position="9"/>
        <end position="111"/>
    </location>
</feature>
<feature type="domain" description="ChrR-like cupin" evidence="1">
    <location>
        <begin position="117"/>
        <end position="216"/>
    </location>
</feature>
<dbReference type="EMBL" id="CP053084">
    <property type="protein sequence ID" value="QJR28409.1"/>
    <property type="molecule type" value="Genomic_DNA"/>
</dbReference>
<dbReference type="SUPFAM" id="SSF51182">
    <property type="entry name" value="RmlC-like cupins"/>
    <property type="match status" value="2"/>
</dbReference>
<dbReference type="Gene3D" id="2.60.120.10">
    <property type="entry name" value="Jelly Rolls"/>
    <property type="match status" value="2"/>
</dbReference>
<evidence type="ECO:0000259" key="1">
    <source>
        <dbReference type="Pfam" id="PF12973"/>
    </source>
</evidence>
<dbReference type="Proteomes" id="UP000501130">
    <property type="component" value="Chromosome"/>
</dbReference>
<reference evidence="2 3" key="1">
    <citation type="submission" date="2020-05" db="EMBL/GenBank/DDBJ databases">
        <title>Compete genome of Limnobacter sp. SAORIC-580.</title>
        <authorList>
            <person name="Song J."/>
            <person name="Cho J.-C."/>
        </authorList>
    </citation>
    <scope>NUCLEOTIDE SEQUENCE [LARGE SCALE GENOMIC DNA]</scope>
    <source>
        <strain evidence="2 3">SAORIC-580</strain>
    </source>
</reference>
<dbReference type="InterPro" id="IPR025979">
    <property type="entry name" value="ChrR-like_cupin_dom"/>
</dbReference>
<evidence type="ECO:0000313" key="3">
    <source>
        <dbReference type="Proteomes" id="UP000501130"/>
    </source>
</evidence>
<dbReference type="InterPro" id="IPR014710">
    <property type="entry name" value="RmlC-like_jellyroll"/>
</dbReference>
<dbReference type="CDD" id="cd20303">
    <property type="entry name" value="cupin_ChrR_1"/>
    <property type="match status" value="2"/>
</dbReference>
<organism evidence="2 3">
    <name type="scientific">Limnobacter profundi</name>
    <dbReference type="NCBI Taxonomy" id="2732163"/>
    <lineage>
        <taxon>Bacteria</taxon>
        <taxon>Pseudomonadati</taxon>
        <taxon>Pseudomonadota</taxon>
        <taxon>Betaproteobacteria</taxon>
        <taxon>Burkholderiales</taxon>
        <taxon>Burkholderiaceae</taxon>
        <taxon>Limnobacter</taxon>
    </lineage>
</organism>
<protein>
    <submittedName>
        <fullName evidence="2">Cupin</fullName>
    </submittedName>
</protein>
<accession>A0ABX6N1Z5</accession>
<dbReference type="InterPro" id="IPR011051">
    <property type="entry name" value="RmlC_Cupin_sf"/>
</dbReference>
<sequence>MKLNADLSQRAVVNSNNVDWVASPAPGVWRKPLERDGDEVARLTSIVRYDAGCSFPEHEHGGGEEFFVLEGTFEDEFGVYPKGTYVKNPVGTKHSPRSNNGCILWVKLRHMHPDDQQSVVINTVEGPWENTLFPGVQICRLDRFLTTDTFLLKWSPGATYAFHRHSGGEEIFVLEGTLQDELGVYPAGTWTRNPDGSFHKPFSPDGCLILAKIGHLPT</sequence>